<feature type="transmembrane region" description="Helical" evidence="1">
    <location>
        <begin position="46"/>
        <end position="70"/>
    </location>
</feature>
<accession>A0A2V3PVM7</accession>
<dbReference type="RefSeq" id="WP_110309135.1">
    <property type="nucleotide sequence ID" value="NZ_QICL01000001.1"/>
</dbReference>
<dbReference type="GO" id="GO:0080120">
    <property type="term" value="P:CAAX-box protein maturation"/>
    <property type="evidence" value="ECO:0007669"/>
    <property type="project" value="UniProtKB-ARBA"/>
</dbReference>
<keyword evidence="3" id="KW-0378">Hydrolase</keyword>
<dbReference type="GO" id="GO:0006508">
    <property type="term" value="P:proteolysis"/>
    <property type="evidence" value="ECO:0007669"/>
    <property type="project" value="UniProtKB-KW"/>
</dbReference>
<dbReference type="Pfam" id="PF02517">
    <property type="entry name" value="Rce1-like"/>
    <property type="match status" value="1"/>
</dbReference>
<feature type="domain" description="CAAX prenyl protease 2/Lysostaphin resistance protein A-like" evidence="2">
    <location>
        <begin position="137"/>
        <end position="242"/>
    </location>
</feature>
<gene>
    <name evidence="3" type="ORF">CLV62_101451</name>
</gene>
<keyword evidence="1" id="KW-1133">Transmembrane helix</keyword>
<keyword evidence="3" id="KW-0645">Protease</keyword>
<proteinExistence type="predicted"/>
<dbReference type="EMBL" id="QICL01000001">
    <property type="protein sequence ID" value="PXV69182.1"/>
    <property type="molecule type" value="Genomic_DNA"/>
</dbReference>
<feature type="transmembrane region" description="Helical" evidence="1">
    <location>
        <begin position="177"/>
        <end position="199"/>
    </location>
</feature>
<reference evidence="3 4" key="1">
    <citation type="submission" date="2018-03" db="EMBL/GenBank/DDBJ databases">
        <title>Genomic Encyclopedia of Archaeal and Bacterial Type Strains, Phase II (KMG-II): from individual species to whole genera.</title>
        <authorList>
            <person name="Goeker M."/>
        </authorList>
    </citation>
    <scope>NUCLEOTIDE SEQUENCE [LARGE SCALE GENOMIC DNA]</scope>
    <source>
        <strain evidence="3 4">DSM 100214</strain>
    </source>
</reference>
<feature type="transmembrane region" description="Helical" evidence="1">
    <location>
        <begin position="205"/>
        <end position="222"/>
    </location>
</feature>
<dbReference type="AlphaFoldDB" id="A0A2V3PVM7"/>
<sequence>MNKNKLKLWLCLSLIGLLGVVSLLLSDLPLPDKEAVAQLKDIDPLILKFMLLVNPFMIVTAAAFLGSLVYDKVGLRVPLFERMLKIREDVVYSYRSVFVWGVTGGVIAGLLIVVVNSIFTPLLPSEYLNLPQSGEFSMITKLLYGGLVEEIMMRFGLMSLLVWLLSKAMKGVNGWMFWVANIVSALLFGLGHFPALLTFIPDPTIWLYIYILLANSVAGIVFGYMYMKWGLECAMCAHLMAHVVMYIML</sequence>
<feature type="transmembrane region" description="Helical" evidence="1">
    <location>
        <begin position="91"/>
        <end position="122"/>
    </location>
</feature>
<dbReference type="Proteomes" id="UP000247973">
    <property type="component" value="Unassembled WGS sequence"/>
</dbReference>
<name>A0A2V3PVM7_9BACT</name>
<dbReference type="InterPro" id="IPR003675">
    <property type="entry name" value="Rce1/LyrA-like_dom"/>
</dbReference>
<organism evidence="3 4">
    <name type="scientific">Dysgonomonas alginatilytica</name>
    <dbReference type="NCBI Taxonomy" id="1605892"/>
    <lineage>
        <taxon>Bacteria</taxon>
        <taxon>Pseudomonadati</taxon>
        <taxon>Bacteroidota</taxon>
        <taxon>Bacteroidia</taxon>
        <taxon>Bacteroidales</taxon>
        <taxon>Dysgonomonadaceae</taxon>
        <taxon>Dysgonomonas</taxon>
    </lineage>
</organism>
<evidence type="ECO:0000313" key="4">
    <source>
        <dbReference type="Proteomes" id="UP000247973"/>
    </source>
</evidence>
<evidence type="ECO:0000259" key="2">
    <source>
        <dbReference type="Pfam" id="PF02517"/>
    </source>
</evidence>
<evidence type="ECO:0000313" key="3">
    <source>
        <dbReference type="EMBL" id="PXV69182.1"/>
    </source>
</evidence>
<dbReference type="OrthoDB" id="378663at2"/>
<keyword evidence="1" id="KW-0812">Transmembrane</keyword>
<keyword evidence="4" id="KW-1185">Reference proteome</keyword>
<evidence type="ECO:0000256" key="1">
    <source>
        <dbReference type="SAM" id="Phobius"/>
    </source>
</evidence>
<feature type="transmembrane region" description="Helical" evidence="1">
    <location>
        <begin position="142"/>
        <end position="165"/>
    </location>
</feature>
<keyword evidence="1" id="KW-0472">Membrane</keyword>
<dbReference type="GO" id="GO:0004175">
    <property type="term" value="F:endopeptidase activity"/>
    <property type="evidence" value="ECO:0007669"/>
    <property type="project" value="UniProtKB-ARBA"/>
</dbReference>
<protein>
    <submittedName>
        <fullName evidence="3">CAAX prenyl protease-like protein</fullName>
    </submittedName>
</protein>
<comment type="caution">
    <text evidence="3">The sequence shown here is derived from an EMBL/GenBank/DDBJ whole genome shotgun (WGS) entry which is preliminary data.</text>
</comment>